<dbReference type="SMART" id="SM00563">
    <property type="entry name" value="PlsC"/>
    <property type="match status" value="1"/>
</dbReference>
<reference evidence="4 5" key="1">
    <citation type="submission" date="2020-08" db="EMBL/GenBank/DDBJ databases">
        <title>Genomic Encyclopedia of Type Strains, Phase IV (KMG-IV): sequencing the most valuable type-strain genomes for metagenomic binning, comparative biology and taxonomic classification.</title>
        <authorList>
            <person name="Goeker M."/>
        </authorList>
    </citation>
    <scope>NUCLEOTIDE SEQUENCE [LARGE SCALE GENOMIC DNA]</scope>
    <source>
        <strain evidence="4 5">DSM 101791</strain>
    </source>
</reference>
<organism evidence="4 5">
    <name type="scientific">Deinococcus budaensis</name>
    <dbReference type="NCBI Taxonomy" id="1665626"/>
    <lineage>
        <taxon>Bacteria</taxon>
        <taxon>Thermotogati</taxon>
        <taxon>Deinococcota</taxon>
        <taxon>Deinococci</taxon>
        <taxon>Deinococcales</taxon>
        <taxon>Deinococcaceae</taxon>
        <taxon>Deinococcus</taxon>
    </lineage>
</organism>
<dbReference type="GO" id="GO:0003841">
    <property type="term" value="F:1-acylglycerol-3-phosphate O-acyltransferase activity"/>
    <property type="evidence" value="ECO:0007669"/>
    <property type="project" value="UniProtKB-EC"/>
</dbReference>
<evidence type="ECO:0000256" key="1">
    <source>
        <dbReference type="ARBA" id="ARBA00022679"/>
    </source>
</evidence>
<dbReference type="PANTHER" id="PTHR10434:SF11">
    <property type="entry name" value="1-ACYL-SN-GLYCEROL-3-PHOSPHATE ACYLTRANSFERASE"/>
    <property type="match status" value="1"/>
</dbReference>
<keyword evidence="1 4" id="KW-0808">Transferase</keyword>
<sequence>MSDARTPASAPAEAASAPRVTPWVYRAVVFLTTLPVLLRGGRIEVRGRGHVPPPGTPLIVAANHRSAFDPFLIARSLPPGRYLQFMAKKELFVPVIGAIIRAGGSFPVDRRANDLGAVRTSLRILQRGGTLGIFPEGTRGGGEVQGGVALLALKGKAPVLPVGLRREGRRWIVEFGPPIAPAGGLKALTAEVGERLGELAGAPMVHRRDQSGA</sequence>
<accession>A0A7W8GIS0</accession>
<dbReference type="SUPFAM" id="SSF69593">
    <property type="entry name" value="Glycerol-3-phosphate (1)-acyltransferase"/>
    <property type="match status" value="1"/>
</dbReference>
<dbReference type="EMBL" id="JACHFN010000020">
    <property type="protein sequence ID" value="MBB5236084.1"/>
    <property type="molecule type" value="Genomic_DNA"/>
</dbReference>
<comment type="caution">
    <text evidence="4">The sequence shown here is derived from an EMBL/GenBank/DDBJ whole genome shotgun (WGS) entry which is preliminary data.</text>
</comment>
<evidence type="ECO:0000259" key="3">
    <source>
        <dbReference type="SMART" id="SM00563"/>
    </source>
</evidence>
<evidence type="ECO:0000313" key="4">
    <source>
        <dbReference type="EMBL" id="MBB5236084.1"/>
    </source>
</evidence>
<name>A0A7W8GIS0_9DEIO</name>
<evidence type="ECO:0000256" key="2">
    <source>
        <dbReference type="ARBA" id="ARBA00023315"/>
    </source>
</evidence>
<keyword evidence="2 4" id="KW-0012">Acyltransferase</keyword>
<dbReference type="EC" id="2.3.1.51" evidence="4"/>
<dbReference type="PANTHER" id="PTHR10434">
    <property type="entry name" value="1-ACYL-SN-GLYCEROL-3-PHOSPHATE ACYLTRANSFERASE"/>
    <property type="match status" value="1"/>
</dbReference>
<dbReference type="AlphaFoldDB" id="A0A7W8GIS0"/>
<dbReference type="Pfam" id="PF01553">
    <property type="entry name" value="Acyltransferase"/>
    <property type="match status" value="1"/>
</dbReference>
<feature type="domain" description="Phospholipid/glycerol acyltransferase" evidence="3">
    <location>
        <begin position="58"/>
        <end position="167"/>
    </location>
</feature>
<dbReference type="GO" id="GO:0006654">
    <property type="term" value="P:phosphatidic acid biosynthetic process"/>
    <property type="evidence" value="ECO:0007669"/>
    <property type="project" value="TreeGrafter"/>
</dbReference>
<evidence type="ECO:0000313" key="5">
    <source>
        <dbReference type="Proteomes" id="UP000525389"/>
    </source>
</evidence>
<dbReference type="CDD" id="cd07989">
    <property type="entry name" value="LPLAT_AGPAT-like"/>
    <property type="match status" value="1"/>
</dbReference>
<proteinExistence type="predicted"/>
<dbReference type="Proteomes" id="UP000525389">
    <property type="component" value="Unassembled WGS sequence"/>
</dbReference>
<keyword evidence="5" id="KW-1185">Reference proteome</keyword>
<gene>
    <name evidence="4" type="ORF">HNQ09_003552</name>
</gene>
<dbReference type="RefSeq" id="WP_184031742.1">
    <property type="nucleotide sequence ID" value="NZ_JACHFN010000020.1"/>
</dbReference>
<dbReference type="InterPro" id="IPR002123">
    <property type="entry name" value="Plipid/glycerol_acylTrfase"/>
</dbReference>
<protein>
    <submittedName>
        <fullName evidence="4">1-acyl-sn-glycerol-3-phosphate acyltransferase</fullName>
        <ecNumber evidence="4">2.3.1.51</ecNumber>
    </submittedName>
</protein>